<protein>
    <recommendedName>
        <fullName evidence="3">RNase H type-1 domain-containing protein</fullName>
    </recommendedName>
</protein>
<evidence type="ECO:0000313" key="2">
    <source>
        <dbReference type="Proteomes" id="UP000289340"/>
    </source>
</evidence>
<name>A0A445KHP3_GLYSO</name>
<comment type="caution">
    <text evidence="1">The sequence shown here is derived from an EMBL/GenBank/DDBJ whole genome shotgun (WGS) entry which is preliminary data.</text>
</comment>
<keyword evidence="2" id="KW-1185">Reference proteome</keyword>
<dbReference type="EMBL" id="QZWG01000005">
    <property type="protein sequence ID" value="RZC10404.1"/>
    <property type="molecule type" value="Genomic_DNA"/>
</dbReference>
<accession>A0A445KHP3</accession>
<organism evidence="1 2">
    <name type="scientific">Glycine soja</name>
    <name type="common">Wild soybean</name>
    <dbReference type="NCBI Taxonomy" id="3848"/>
    <lineage>
        <taxon>Eukaryota</taxon>
        <taxon>Viridiplantae</taxon>
        <taxon>Streptophyta</taxon>
        <taxon>Embryophyta</taxon>
        <taxon>Tracheophyta</taxon>
        <taxon>Spermatophyta</taxon>
        <taxon>Magnoliopsida</taxon>
        <taxon>eudicotyledons</taxon>
        <taxon>Gunneridae</taxon>
        <taxon>Pentapetalae</taxon>
        <taxon>rosids</taxon>
        <taxon>fabids</taxon>
        <taxon>Fabales</taxon>
        <taxon>Fabaceae</taxon>
        <taxon>Papilionoideae</taxon>
        <taxon>50 kb inversion clade</taxon>
        <taxon>NPAAA clade</taxon>
        <taxon>indigoferoid/millettioid clade</taxon>
        <taxon>Phaseoleae</taxon>
        <taxon>Glycine</taxon>
        <taxon>Glycine subgen. Soja</taxon>
    </lineage>
</organism>
<sequence length="124" mass="13519">MDSSQCVSKKQIMIKWKPPEPGWCNMNSDGSALSINGRAGVSIARQRGIALLEINVDLQAVVAVLKGDSQGCATGRSIIVAIRKLLSELDQKEDIVILEHPTKFLSQLLLMNTLGVEIPYFVVV</sequence>
<evidence type="ECO:0000313" key="1">
    <source>
        <dbReference type="EMBL" id="RZC10404.1"/>
    </source>
</evidence>
<gene>
    <name evidence="1" type="ORF">D0Y65_010937</name>
</gene>
<dbReference type="Proteomes" id="UP000289340">
    <property type="component" value="Chromosome 5"/>
</dbReference>
<dbReference type="AlphaFoldDB" id="A0A445KHP3"/>
<proteinExistence type="predicted"/>
<reference evidence="1 2" key="1">
    <citation type="submission" date="2018-09" db="EMBL/GenBank/DDBJ databases">
        <title>A high-quality reference genome of wild soybean provides a powerful tool to mine soybean genomes.</title>
        <authorList>
            <person name="Xie M."/>
            <person name="Chung C.Y.L."/>
            <person name="Li M.-W."/>
            <person name="Wong F.-L."/>
            <person name="Chan T.-F."/>
            <person name="Lam H.-M."/>
        </authorList>
    </citation>
    <scope>NUCLEOTIDE SEQUENCE [LARGE SCALE GENOMIC DNA]</scope>
    <source>
        <strain evidence="2">cv. W05</strain>
        <tissue evidence="1">Hypocotyl of etiolated seedlings</tissue>
    </source>
</reference>
<evidence type="ECO:0008006" key="3">
    <source>
        <dbReference type="Google" id="ProtNLM"/>
    </source>
</evidence>